<name>A0ABZ0J158_9BURK</name>
<dbReference type="Proteomes" id="UP001303211">
    <property type="component" value="Chromosome"/>
</dbReference>
<keyword evidence="2" id="KW-0732">Signal</keyword>
<evidence type="ECO:0000313" key="4">
    <source>
        <dbReference type="Proteomes" id="UP001303211"/>
    </source>
</evidence>
<reference evidence="3 4" key="1">
    <citation type="submission" date="2023-03" db="EMBL/GenBank/DDBJ databases">
        <title>Diaphorobacter basophil sp. nov., isolated from a sewage-treatment plant.</title>
        <authorList>
            <person name="Yang K."/>
        </authorList>
    </citation>
    <scope>NUCLEOTIDE SEQUENCE [LARGE SCALE GENOMIC DNA]</scope>
    <source>
        <strain evidence="3 4">Y-1</strain>
    </source>
</reference>
<feature type="signal peptide" evidence="2">
    <location>
        <begin position="1"/>
        <end position="27"/>
    </location>
</feature>
<accession>A0ABZ0J158</accession>
<evidence type="ECO:0000313" key="3">
    <source>
        <dbReference type="EMBL" id="WOO31449.1"/>
    </source>
</evidence>
<feature type="region of interest" description="Disordered" evidence="1">
    <location>
        <begin position="82"/>
        <end position="120"/>
    </location>
</feature>
<evidence type="ECO:0000256" key="1">
    <source>
        <dbReference type="SAM" id="MobiDB-lite"/>
    </source>
</evidence>
<dbReference type="RefSeq" id="WP_317700928.1">
    <property type="nucleotide sequence ID" value="NZ_CP136921.1"/>
</dbReference>
<feature type="compositionally biased region" description="Basic residues" evidence="1">
    <location>
        <begin position="106"/>
        <end position="120"/>
    </location>
</feature>
<keyword evidence="4" id="KW-1185">Reference proteome</keyword>
<proteinExistence type="predicted"/>
<dbReference type="EMBL" id="CP136921">
    <property type="protein sequence ID" value="WOO31449.1"/>
    <property type="molecule type" value="Genomic_DNA"/>
</dbReference>
<gene>
    <name evidence="3" type="ORF">P4826_13645</name>
</gene>
<evidence type="ECO:0000256" key="2">
    <source>
        <dbReference type="SAM" id="SignalP"/>
    </source>
</evidence>
<organism evidence="3 4">
    <name type="scientific">Diaphorobacter limosus</name>
    <dbReference type="NCBI Taxonomy" id="3036128"/>
    <lineage>
        <taxon>Bacteria</taxon>
        <taxon>Pseudomonadati</taxon>
        <taxon>Pseudomonadota</taxon>
        <taxon>Betaproteobacteria</taxon>
        <taxon>Burkholderiales</taxon>
        <taxon>Comamonadaceae</taxon>
        <taxon>Diaphorobacter</taxon>
    </lineage>
</organism>
<feature type="compositionally biased region" description="Basic and acidic residues" evidence="1">
    <location>
        <begin position="82"/>
        <end position="105"/>
    </location>
</feature>
<protein>
    <submittedName>
        <fullName evidence="3">Uncharacterized protein</fullName>
    </submittedName>
</protein>
<sequence length="120" mass="13384">MNHFLKPLRAAATAALGLAVLAGAALAQAPASLAEHQAGRVDNRQARQSDRITHGVEQGQITPREQLRLERQQRHINRLERRTNADGHVNAREAVRMERAQDRASRHIARSRHNRQGRGG</sequence>
<feature type="chain" id="PRO_5047352829" evidence="2">
    <location>
        <begin position="28"/>
        <end position="120"/>
    </location>
</feature>
<feature type="region of interest" description="Disordered" evidence="1">
    <location>
        <begin position="33"/>
        <end position="60"/>
    </location>
</feature>
<feature type="compositionally biased region" description="Basic and acidic residues" evidence="1">
    <location>
        <begin position="37"/>
        <end position="54"/>
    </location>
</feature>